<dbReference type="PANTHER" id="PTHR45734:SF6">
    <property type="entry name" value="TENSIN-4"/>
    <property type="match status" value="1"/>
</dbReference>
<dbReference type="PANTHER" id="PTHR45734">
    <property type="entry name" value="TENSIN"/>
    <property type="match status" value="1"/>
</dbReference>
<dbReference type="AlphaFoldDB" id="A0AAY4DE48"/>
<accession>A0AAY4DE48</accession>
<dbReference type="Proteomes" id="UP000694580">
    <property type="component" value="Chromosome 3"/>
</dbReference>
<dbReference type="SUPFAM" id="SSF55550">
    <property type="entry name" value="SH2 domain"/>
    <property type="match status" value="1"/>
</dbReference>
<dbReference type="InterPro" id="IPR011993">
    <property type="entry name" value="PH-like_dom_sf"/>
</dbReference>
<protein>
    <recommendedName>
        <fullName evidence="3">SH2 domain-containing protein</fullName>
    </recommendedName>
</protein>
<sequence length="458" mass="50694">MPMARGMSQMLSSRIVGQSASLDKAEEDLDMSLDNLNQMILELDPTFEPLPVRSHTTNKSLNKGNCDNHFYDIIYDLKIFFLTLCVSVTYENCFSSHFFLSCQSLLSDDNDSCLDSNLFSPHDPLTDDSHTNRTFTPMQNQGVSLLHPNTCPPLMGVSLTDIPVVLVNGTPVPSLSPVVNVNQNFHTRSGSRSPSPQDKTFCLNSRQKCDLFLLGFVGSKSNMKFVMDTSQYWFRPQITREEADALLRDQEPGSFVVRDSTSYKGSFDLAMKVPTNPTSLCKAGSEWPENSSEHIKHFLIESSVKGVRVKGSSQEQYFGSLSALIYQHTISAYALPSKLVICSQGSMGLIHSRKISSNFLFLSAVPVEMLTGSCAVQRAVSIIFKSQADQITPTIVNLMVSPKGMTLTDIQRKLFGIITKGTEPGAENVCHVFAEYNPSQLCSSILHLIQRITAKSQI</sequence>
<keyword evidence="5" id="KW-1185">Reference proteome</keyword>
<dbReference type="Gene3D" id="2.30.29.30">
    <property type="entry name" value="Pleckstrin-homology domain (PH domain)/Phosphotyrosine-binding domain (PTB)"/>
    <property type="match status" value="2"/>
</dbReference>
<evidence type="ECO:0000259" key="3">
    <source>
        <dbReference type="PROSITE" id="PS50001"/>
    </source>
</evidence>
<keyword evidence="1 2" id="KW-0727">SH2 domain</keyword>
<reference evidence="4" key="3">
    <citation type="submission" date="2025-09" db="UniProtKB">
        <authorList>
            <consortium name="Ensembl"/>
        </authorList>
    </citation>
    <scope>IDENTIFICATION</scope>
</reference>
<dbReference type="Ensembl" id="ENSDCDT00010053966.1">
    <property type="protein sequence ID" value="ENSDCDP00010043890.1"/>
    <property type="gene ID" value="ENSDCDG00010027286.1"/>
</dbReference>
<reference evidence="4" key="2">
    <citation type="submission" date="2025-08" db="UniProtKB">
        <authorList>
            <consortium name="Ensembl"/>
        </authorList>
    </citation>
    <scope>IDENTIFICATION</scope>
</reference>
<evidence type="ECO:0000256" key="2">
    <source>
        <dbReference type="PROSITE-ProRule" id="PRU00191"/>
    </source>
</evidence>
<reference evidence="4 5" key="1">
    <citation type="submission" date="2020-06" db="EMBL/GenBank/DDBJ databases">
        <authorList>
            <consortium name="Wellcome Sanger Institute Data Sharing"/>
        </authorList>
    </citation>
    <scope>NUCLEOTIDE SEQUENCE [LARGE SCALE GENOMIC DNA]</scope>
</reference>
<organism evidence="4 5">
    <name type="scientific">Denticeps clupeoides</name>
    <name type="common">denticle herring</name>
    <dbReference type="NCBI Taxonomy" id="299321"/>
    <lineage>
        <taxon>Eukaryota</taxon>
        <taxon>Metazoa</taxon>
        <taxon>Chordata</taxon>
        <taxon>Craniata</taxon>
        <taxon>Vertebrata</taxon>
        <taxon>Euteleostomi</taxon>
        <taxon>Actinopterygii</taxon>
        <taxon>Neopterygii</taxon>
        <taxon>Teleostei</taxon>
        <taxon>Clupei</taxon>
        <taxon>Clupeiformes</taxon>
        <taxon>Denticipitoidei</taxon>
        <taxon>Denticipitidae</taxon>
        <taxon>Denticeps</taxon>
    </lineage>
</organism>
<dbReference type="SMART" id="SM00252">
    <property type="entry name" value="SH2"/>
    <property type="match status" value="1"/>
</dbReference>
<dbReference type="GO" id="GO:0005925">
    <property type="term" value="C:focal adhesion"/>
    <property type="evidence" value="ECO:0007669"/>
    <property type="project" value="TreeGrafter"/>
</dbReference>
<dbReference type="InterPro" id="IPR000980">
    <property type="entry name" value="SH2"/>
</dbReference>
<dbReference type="Gene3D" id="3.30.505.10">
    <property type="entry name" value="SH2 domain"/>
    <property type="match status" value="1"/>
</dbReference>
<dbReference type="InterPro" id="IPR036860">
    <property type="entry name" value="SH2_dom_sf"/>
</dbReference>
<gene>
    <name evidence="4" type="primary">TNS4</name>
</gene>
<name>A0AAY4DE48_9TELE</name>
<dbReference type="PROSITE" id="PS50001">
    <property type="entry name" value="SH2"/>
    <property type="match status" value="1"/>
</dbReference>
<evidence type="ECO:0000313" key="5">
    <source>
        <dbReference type="Proteomes" id="UP000694580"/>
    </source>
</evidence>
<dbReference type="PRINTS" id="PR00401">
    <property type="entry name" value="SH2DOMAIN"/>
</dbReference>
<evidence type="ECO:0000256" key="1">
    <source>
        <dbReference type="ARBA" id="ARBA00022999"/>
    </source>
</evidence>
<dbReference type="SUPFAM" id="SSF50729">
    <property type="entry name" value="PH domain-like"/>
    <property type="match status" value="1"/>
</dbReference>
<dbReference type="Pfam" id="PF00017">
    <property type="entry name" value="SH2"/>
    <property type="match status" value="1"/>
</dbReference>
<dbReference type="GeneTree" id="ENSGT00940000160142"/>
<evidence type="ECO:0000313" key="4">
    <source>
        <dbReference type="Ensembl" id="ENSDCDP00010043890.1"/>
    </source>
</evidence>
<dbReference type="InterPro" id="IPR051484">
    <property type="entry name" value="Tensin_PTEN_phosphatase"/>
</dbReference>
<proteinExistence type="predicted"/>
<feature type="domain" description="SH2" evidence="3">
    <location>
        <begin position="233"/>
        <end position="339"/>
    </location>
</feature>